<dbReference type="AlphaFoldDB" id="A0A9X3WKA0"/>
<dbReference type="EMBL" id="JAMQJZ010000010">
    <property type="protein sequence ID" value="MDC3421322.1"/>
    <property type="molecule type" value="Genomic_DNA"/>
</dbReference>
<dbReference type="Pfam" id="PF19945">
    <property type="entry name" value="DUF6407"/>
    <property type="match status" value="1"/>
</dbReference>
<gene>
    <name evidence="1" type="ORF">NC661_13180</name>
</gene>
<protein>
    <submittedName>
        <fullName evidence="1">DUF6407 family protein</fullName>
    </submittedName>
</protein>
<dbReference type="InterPro" id="IPR045640">
    <property type="entry name" value="DUF6407"/>
</dbReference>
<evidence type="ECO:0000313" key="2">
    <source>
        <dbReference type="Proteomes" id="UP001145072"/>
    </source>
</evidence>
<accession>A0A9X3WKA0</accession>
<organism evidence="1 2">
    <name type="scientific">Aquibacillus koreensis</name>
    <dbReference type="NCBI Taxonomy" id="279446"/>
    <lineage>
        <taxon>Bacteria</taxon>
        <taxon>Bacillati</taxon>
        <taxon>Bacillota</taxon>
        <taxon>Bacilli</taxon>
        <taxon>Bacillales</taxon>
        <taxon>Bacillaceae</taxon>
        <taxon>Aquibacillus</taxon>
    </lineage>
</organism>
<reference evidence="1" key="1">
    <citation type="submission" date="2022-06" db="EMBL/GenBank/DDBJ databases">
        <title>Aquibacillus sp. a new bacterium isolated from soil saline samples.</title>
        <authorList>
            <person name="Galisteo C."/>
            <person name="De La Haba R."/>
            <person name="Sanchez-Porro C."/>
            <person name="Ventosa A."/>
        </authorList>
    </citation>
    <scope>NUCLEOTIDE SEQUENCE</scope>
    <source>
        <strain evidence="1">JCM 12387</strain>
    </source>
</reference>
<dbReference type="RefSeq" id="WP_259869487.1">
    <property type="nucleotide sequence ID" value="NZ_JAMQJZ010000010.1"/>
</dbReference>
<name>A0A9X3WKA0_9BACI</name>
<keyword evidence="2" id="KW-1185">Reference proteome</keyword>
<evidence type="ECO:0000313" key="1">
    <source>
        <dbReference type="EMBL" id="MDC3421322.1"/>
    </source>
</evidence>
<proteinExistence type="predicted"/>
<comment type="caution">
    <text evidence="1">The sequence shown here is derived from an EMBL/GenBank/DDBJ whole genome shotgun (WGS) entry which is preliminary data.</text>
</comment>
<dbReference type="Proteomes" id="UP001145072">
    <property type="component" value="Unassembled WGS sequence"/>
</dbReference>
<sequence length="94" mass="11343">MNFQDFVTKEITKISDFDHNKLDSIRELVRKAIEYYELDSFEEVEKTESTNRRYLHIYSMMEENVLSKIVKLALDHNGEHDIESVYEGYIIRDY</sequence>